<evidence type="ECO:0000259" key="2">
    <source>
        <dbReference type="Pfam" id="PF01895"/>
    </source>
</evidence>
<dbReference type="InterPro" id="IPR028366">
    <property type="entry name" value="PhoU"/>
</dbReference>
<sequence length="144" mass="15962">MERQKDQPTDRIVKSYEENLRRPRDLIARMGDLAERQVADSADALVRRDSEPAGEVVCRDAPIDALEREVDAFCVRLLALRQPMAGDLRFIIAALEISQDIERIGDHATNIAETAHYAINGAILPDERPKADISADLPSTQATA</sequence>
<dbReference type="InterPro" id="IPR038078">
    <property type="entry name" value="PhoU-like_sf"/>
</dbReference>
<dbReference type="Proteomes" id="UP001589789">
    <property type="component" value="Unassembled WGS sequence"/>
</dbReference>
<reference evidence="3 4" key="1">
    <citation type="submission" date="2024-09" db="EMBL/GenBank/DDBJ databases">
        <authorList>
            <person name="Sun Q."/>
            <person name="Mori K."/>
        </authorList>
    </citation>
    <scope>NUCLEOTIDE SEQUENCE [LARGE SCALE GENOMIC DNA]</scope>
    <source>
        <strain evidence="3 4">CCM 7468</strain>
    </source>
</reference>
<dbReference type="Pfam" id="PF01895">
    <property type="entry name" value="PhoU"/>
    <property type="match status" value="1"/>
</dbReference>
<evidence type="ECO:0000313" key="3">
    <source>
        <dbReference type="EMBL" id="MFC0386278.1"/>
    </source>
</evidence>
<dbReference type="PANTHER" id="PTHR42930">
    <property type="entry name" value="PHOSPHATE-SPECIFIC TRANSPORT SYSTEM ACCESSORY PROTEIN PHOU"/>
    <property type="match status" value="1"/>
</dbReference>
<proteinExistence type="inferred from homology"/>
<organism evidence="3 4">
    <name type="scientific">Muricoccus vinaceus</name>
    <dbReference type="NCBI Taxonomy" id="424704"/>
    <lineage>
        <taxon>Bacteria</taxon>
        <taxon>Pseudomonadati</taxon>
        <taxon>Pseudomonadota</taxon>
        <taxon>Alphaproteobacteria</taxon>
        <taxon>Acetobacterales</taxon>
        <taxon>Roseomonadaceae</taxon>
        <taxon>Muricoccus</taxon>
    </lineage>
</organism>
<comment type="similarity">
    <text evidence="1">Belongs to the PhoU family.</text>
</comment>
<evidence type="ECO:0000256" key="1">
    <source>
        <dbReference type="ARBA" id="ARBA00008107"/>
    </source>
</evidence>
<protein>
    <submittedName>
        <fullName evidence="3">Phosphate uptake regulator PhoU</fullName>
    </submittedName>
</protein>
<comment type="caution">
    <text evidence="3">The sequence shown here is derived from an EMBL/GenBank/DDBJ whole genome shotgun (WGS) entry which is preliminary data.</text>
</comment>
<feature type="domain" description="PhoU" evidence="2">
    <location>
        <begin position="27"/>
        <end position="114"/>
    </location>
</feature>
<dbReference type="PANTHER" id="PTHR42930:SF3">
    <property type="entry name" value="PHOSPHATE-SPECIFIC TRANSPORT SYSTEM ACCESSORY PROTEIN PHOU"/>
    <property type="match status" value="1"/>
</dbReference>
<dbReference type="InterPro" id="IPR026022">
    <property type="entry name" value="PhoU_dom"/>
</dbReference>
<dbReference type="Gene3D" id="1.20.58.220">
    <property type="entry name" value="Phosphate transport system protein phou homolog 2, domain 2"/>
    <property type="match status" value="1"/>
</dbReference>
<dbReference type="SUPFAM" id="SSF109755">
    <property type="entry name" value="PhoU-like"/>
    <property type="match status" value="1"/>
</dbReference>
<gene>
    <name evidence="3" type="ORF">ACFFIC_12075</name>
</gene>
<name>A0ABV6IUJ5_9PROT</name>
<evidence type="ECO:0000313" key="4">
    <source>
        <dbReference type="Proteomes" id="UP001589789"/>
    </source>
</evidence>
<accession>A0ABV6IUJ5</accession>
<keyword evidence="4" id="KW-1185">Reference proteome</keyword>
<dbReference type="RefSeq" id="WP_377050589.1">
    <property type="nucleotide sequence ID" value="NZ_JBHLVZ010000025.1"/>
</dbReference>
<dbReference type="EMBL" id="JBHLVZ010000025">
    <property type="protein sequence ID" value="MFC0386278.1"/>
    <property type="molecule type" value="Genomic_DNA"/>
</dbReference>